<dbReference type="RefSeq" id="WP_078664206.1">
    <property type="nucleotide sequence ID" value="NZ_FUXM01000001.1"/>
</dbReference>
<evidence type="ECO:0000259" key="2">
    <source>
        <dbReference type="Pfam" id="PF13439"/>
    </source>
</evidence>
<dbReference type="PANTHER" id="PTHR12526">
    <property type="entry name" value="GLYCOSYLTRANSFERASE"/>
    <property type="match status" value="1"/>
</dbReference>
<dbReference type="Gene3D" id="3.40.50.2000">
    <property type="entry name" value="Glycogen Phosphorylase B"/>
    <property type="match status" value="2"/>
</dbReference>
<dbReference type="Pfam" id="PF00534">
    <property type="entry name" value="Glycos_transf_1"/>
    <property type="match status" value="1"/>
</dbReference>
<dbReference type="OrthoDB" id="9772485at2"/>
<dbReference type="InterPro" id="IPR028098">
    <property type="entry name" value="Glyco_trans_4-like_N"/>
</dbReference>
<gene>
    <name evidence="3" type="ORF">SAMN02745885_00046</name>
</gene>
<protein>
    <submittedName>
        <fullName evidence="3">Glycosyltransferase involved in cell wall bisynthesis</fullName>
    </submittedName>
</protein>
<dbReference type="Pfam" id="PF13439">
    <property type="entry name" value="Glyco_transf_4"/>
    <property type="match status" value="1"/>
</dbReference>
<feature type="domain" description="Glycosyl transferase family 1" evidence="1">
    <location>
        <begin position="169"/>
        <end position="332"/>
    </location>
</feature>
<dbReference type="AlphaFoldDB" id="A0A1T4L6U6"/>
<feature type="domain" description="Glycosyltransferase subfamily 4-like N-terminal" evidence="2">
    <location>
        <begin position="50"/>
        <end position="165"/>
    </location>
</feature>
<name>A0A1T4L6U6_9FIRM</name>
<dbReference type="Proteomes" id="UP000189933">
    <property type="component" value="Unassembled WGS sequence"/>
</dbReference>
<dbReference type="InterPro" id="IPR001296">
    <property type="entry name" value="Glyco_trans_1"/>
</dbReference>
<organism evidence="3 4">
    <name type="scientific">Carboxydocella sporoproducens DSM 16521</name>
    <dbReference type="NCBI Taxonomy" id="1121270"/>
    <lineage>
        <taxon>Bacteria</taxon>
        <taxon>Bacillati</taxon>
        <taxon>Bacillota</taxon>
        <taxon>Clostridia</taxon>
        <taxon>Eubacteriales</taxon>
        <taxon>Clostridiales Family XVI. Incertae Sedis</taxon>
        <taxon>Carboxydocella</taxon>
    </lineage>
</organism>
<dbReference type="GO" id="GO:0016757">
    <property type="term" value="F:glycosyltransferase activity"/>
    <property type="evidence" value="ECO:0007669"/>
    <property type="project" value="InterPro"/>
</dbReference>
<evidence type="ECO:0000313" key="3">
    <source>
        <dbReference type="EMBL" id="SJZ50270.1"/>
    </source>
</evidence>
<keyword evidence="4" id="KW-1185">Reference proteome</keyword>
<reference evidence="4" key="1">
    <citation type="submission" date="2017-02" db="EMBL/GenBank/DDBJ databases">
        <authorList>
            <person name="Varghese N."/>
            <person name="Submissions S."/>
        </authorList>
    </citation>
    <scope>NUCLEOTIDE SEQUENCE [LARGE SCALE GENOMIC DNA]</scope>
    <source>
        <strain evidence="4">DSM 16521</strain>
    </source>
</reference>
<accession>A0A1T4L6U6</accession>
<dbReference type="CDD" id="cd03801">
    <property type="entry name" value="GT4_PimA-like"/>
    <property type="match status" value="1"/>
</dbReference>
<sequence length="355" mass="40910">MKRVITIGPNPHSKGGIASVEKLIMEHFPQNIGNYFVNTYSEGNLLVKILVFLWSLVKLNLIIMNHRNKVKIVHIHFSSKGSLVRKAIIAINLMLCKKPYILHAHTSEFHLFYNRLPKLVQKLIKIIFNKCKYLIVLSKYWREYFISNLNLPKNKIKILPNPVKISSLKQKDKNNGKINIFFAGRICKPKGAFDLIKAIKSLPENIVERLQVEIAGDGEIEKARNMVEELELYEYVKIYSWLSEAERNQKFLNADIFILPSYNEGLPMALLEAMSYGLAIITTPVGGIPEVIINNENGILVHPGNLKEISDAIRQLILDRNKIYYLGANARKTVEKFDINIYIEKLIKEIYEFKF</sequence>
<dbReference type="EMBL" id="FUXM01000001">
    <property type="protein sequence ID" value="SJZ50270.1"/>
    <property type="molecule type" value="Genomic_DNA"/>
</dbReference>
<evidence type="ECO:0000259" key="1">
    <source>
        <dbReference type="Pfam" id="PF00534"/>
    </source>
</evidence>
<keyword evidence="3" id="KW-0808">Transferase</keyword>
<evidence type="ECO:0000313" key="4">
    <source>
        <dbReference type="Proteomes" id="UP000189933"/>
    </source>
</evidence>
<dbReference type="SUPFAM" id="SSF53756">
    <property type="entry name" value="UDP-Glycosyltransferase/glycogen phosphorylase"/>
    <property type="match status" value="1"/>
</dbReference>
<proteinExistence type="predicted"/>